<dbReference type="Pfam" id="PF00072">
    <property type="entry name" value="Response_reg"/>
    <property type="match status" value="1"/>
</dbReference>
<keyword evidence="3" id="KW-0175">Coiled coil</keyword>
<evidence type="ECO:0000313" key="9">
    <source>
        <dbReference type="EMBL" id="PZN83429.1"/>
    </source>
</evidence>
<dbReference type="InterPro" id="IPR000700">
    <property type="entry name" value="PAS-assoc_C"/>
</dbReference>
<feature type="coiled-coil region" evidence="3">
    <location>
        <begin position="150"/>
        <end position="184"/>
    </location>
</feature>
<sequence length="734" mass="80709">MIGQSLSREVGKPSEGGILVVDDDPAGLQLIVDLMGKQGYHVRPANSGELALRSAASRLPELILLDIQMPGMDGYEVCRRLKSDPKTRDVPVLFISALHDTESKVLGLRVGAVDFVTKPYQAEEVLARVHTHLLLARTRNALDAMCLQLTERIVERNNNLEAMSDALEAKVAEHQATAEKLRLASKAIESSGDAIVITDGQGIMLSVNPAFSAITGYEPGEILGQSPKVLLSYRSPQDFPVMLSNSLSATGAWSGEVWIQPKSGKILPIWLNISPVQNEQLVKTHYVGIFFDISSIKKAQARIDYLAHHDVLTGLPNRVLLRDRFEMAAAMADRLAQPIGVFFIDLDHFKSINDALGHPTGDKYLQNIAKRIKHSIRNSDSLCRIGGDEFIALICQIKPKTDLKGIAEKIIACISAPIEIDGHELQRSASIGIARYPDDGLDIDTLIRKADTAMYRAKDQGRNSCASFCGHMDEEVEHKLNLECALGQALERNELFLRYQPQVDLQTGKIVGMEALVRWQRPGMGEVSPDAFIRLAEESGLIVRLGKWVIEEACRQARFWVGQNLCVPISVNISATELRRGHVAMIVDDALRCNGLSSVWLVVEITESGLIDDTSQTRAMLEHLGKLGVHLAIDDFGTGYSSFAYLRRFAVSQLKIDQSFVARMKQDSEDHAIVNAIIQLANILRIPTVAEGVETQTQCQLLIAGGCQIGQGYLFSRPLLPDEASAALRRGYCG</sequence>
<feature type="domain" description="PAC" evidence="6">
    <location>
        <begin position="253"/>
        <end position="305"/>
    </location>
</feature>
<comment type="cofactor">
    <cofactor evidence="1">
        <name>Mg(2+)</name>
        <dbReference type="ChEBI" id="CHEBI:18420"/>
    </cofactor>
</comment>
<keyword evidence="2" id="KW-0597">Phosphoprotein</keyword>
<dbReference type="CDD" id="cd19920">
    <property type="entry name" value="REC_PA4781-like"/>
    <property type="match status" value="1"/>
</dbReference>
<comment type="caution">
    <text evidence="9">The sequence shown here is derived from an EMBL/GenBank/DDBJ whole genome shotgun (WGS) entry which is preliminary data.</text>
</comment>
<evidence type="ECO:0000259" key="8">
    <source>
        <dbReference type="PROSITE" id="PS50887"/>
    </source>
</evidence>
<dbReference type="Gene3D" id="3.20.20.450">
    <property type="entry name" value="EAL domain"/>
    <property type="match status" value="1"/>
</dbReference>
<dbReference type="EMBL" id="QJPH01000187">
    <property type="protein sequence ID" value="PZN83429.1"/>
    <property type="molecule type" value="Genomic_DNA"/>
</dbReference>
<dbReference type="CDD" id="cd01949">
    <property type="entry name" value="GGDEF"/>
    <property type="match status" value="1"/>
</dbReference>
<reference evidence="9 10" key="1">
    <citation type="journal article" date="2018" name="Aquat. Microb. Ecol.">
        <title>Gammaproteobacterial methanotrophs dominate.</title>
        <authorList>
            <person name="Rissanen A.J."/>
            <person name="Saarenheimo J."/>
            <person name="Tiirola M."/>
            <person name="Peura S."/>
            <person name="Aalto S.L."/>
            <person name="Karvinen A."/>
            <person name="Nykanen H."/>
        </authorList>
    </citation>
    <scope>NUCLEOTIDE SEQUENCE [LARGE SCALE GENOMIC DNA]</scope>
    <source>
        <strain evidence="9">AMbin10</strain>
    </source>
</reference>
<name>A0A2W4RPN4_9GAMM</name>
<dbReference type="NCBIfam" id="TIGR00254">
    <property type="entry name" value="GGDEF"/>
    <property type="match status" value="1"/>
</dbReference>
<protein>
    <submittedName>
        <fullName evidence="9">Two-component system response regulator</fullName>
    </submittedName>
</protein>
<dbReference type="PANTHER" id="PTHR44757:SF2">
    <property type="entry name" value="BIOFILM ARCHITECTURE MAINTENANCE PROTEIN MBAA"/>
    <property type="match status" value="1"/>
</dbReference>
<dbReference type="SUPFAM" id="SSF141868">
    <property type="entry name" value="EAL domain-like"/>
    <property type="match status" value="1"/>
</dbReference>
<accession>A0A2W4RPN4</accession>
<dbReference type="SUPFAM" id="SSF55073">
    <property type="entry name" value="Nucleotide cyclase"/>
    <property type="match status" value="1"/>
</dbReference>
<evidence type="ECO:0000259" key="4">
    <source>
        <dbReference type="PROSITE" id="PS50110"/>
    </source>
</evidence>
<dbReference type="CDD" id="cd00130">
    <property type="entry name" value="PAS"/>
    <property type="match status" value="1"/>
</dbReference>
<dbReference type="SMART" id="SM00448">
    <property type="entry name" value="REC"/>
    <property type="match status" value="1"/>
</dbReference>
<dbReference type="PROSITE" id="PS50113">
    <property type="entry name" value="PAC"/>
    <property type="match status" value="1"/>
</dbReference>
<dbReference type="SUPFAM" id="SSF52172">
    <property type="entry name" value="CheY-like"/>
    <property type="match status" value="1"/>
</dbReference>
<feature type="domain" description="GGDEF" evidence="8">
    <location>
        <begin position="337"/>
        <end position="470"/>
    </location>
</feature>
<dbReference type="PROSITE" id="PS50883">
    <property type="entry name" value="EAL"/>
    <property type="match status" value="1"/>
</dbReference>
<evidence type="ECO:0000256" key="3">
    <source>
        <dbReference type="SAM" id="Coils"/>
    </source>
</evidence>
<evidence type="ECO:0000259" key="7">
    <source>
        <dbReference type="PROSITE" id="PS50883"/>
    </source>
</evidence>
<dbReference type="FunFam" id="3.30.70.270:FF:000001">
    <property type="entry name" value="Diguanylate cyclase domain protein"/>
    <property type="match status" value="1"/>
</dbReference>
<evidence type="ECO:0000259" key="6">
    <source>
        <dbReference type="PROSITE" id="PS50113"/>
    </source>
</evidence>
<evidence type="ECO:0000313" key="10">
    <source>
        <dbReference type="Proteomes" id="UP000249396"/>
    </source>
</evidence>
<dbReference type="NCBIfam" id="TIGR00229">
    <property type="entry name" value="sensory_box"/>
    <property type="match status" value="1"/>
</dbReference>
<dbReference type="InterPro" id="IPR029787">
    <property type="entry name" value="Nucleotide_cyclase"/>
</dbReference>
<dbReference type="Gene3D" id="3.40.50.2300">
    <property type="match status" value="1"/>
</dbReference>
<dbReference type="CDD" id="cd01948">
    <property type="entry name" value="EAL"/>
    <property type="match status" value="1"/>
</dbReference>
<proteinExistence type="predicted"/>
<dbReference type="Proteomes" id="UP000249396">
    <property type="component" value="Unassembled WGS sequence"/>
</dbReference>
<evidence type="ECO:0000256" key="1">
    <source>
        <dbReference type="ARBA" id="ARBA00001946"/>
    </source>
</evidence>
<dbReference type="Gene3D" id="3.30.450.20">
    <property type="entry name" value="PAS domain"/>
    <property type="match status" value="1"/>
</dbReference>
<dbReference type="InterPro" id="IPR035965">
    <property type="entry name" value="PAS-like_dom_sf"/>
</dbReference>
<dbReference type="InterPro" id="IPR043128">
    <property type="entry name" value="Rev_trsase/Diguanyl_cyclase"/>
</dbReference>
<dbReference type="SMART" id="SM00052">
    <property type="entry name" value="EAL"/>
    <property type="match status" value="1"/>
</dbReference>
<dbReference type="InterPro" id="IPR000014">
    <property type="entry name" value="PAS"/>
</dbReference>
<evidence type="ECO:0000256" key="2">
    <source>
        <dbReference type="PROSITE-ProRule" id="PRU00169"/>
    </source>
</evidence>
<dbReference type="Gene3D" id="3.30.70.270">
    <property type="match status" value="1"/>
</dbReference>
<dbReference type="InterPro" id="IPR001633">
    <property type="entry name" value="EAL_dom"/>
</dbReference>
<dbReference type="Pfam" id="PF00990">
    <property type="entry name" value="GGDEF"/>
    <property type="match status" value="1"/>
</dbReference>
<dbReference type="SMART" id="SM00091">
    <property type="entry name" value="PAS"/>
    <property type="match status" value="1"/>
</dbReference>
<gene>
    <name evidence="9" type="ORF">DM484_04480</name>
</gene>
<evidence type="ECO:0000259" key="5">
    <source>
        <dbReference type="PROSITE" id="PS50112"/>
    </source>
</evidence>
<dbReference type="PROSITE" id="PS50112">
    <property type="entry name" value="PAS"/>
    <property type="match status" value="1"/>
</dbReference>
<dbReference type="PANTHER" id="PTHR44757">
    <property type="entry name" value="DIGUANYLATE CYCLASE DGCP"/>
    <property type="match status" value="1"/>
</dbReference>
<feature type="domain" description="PAS" evidence="5">
    <location>
        <begin position="180"/>
        <end position="238"/>
    </location>
</feature>
<dbReference type="InterPro" id="IPR001789">
    <property type="entry name" value="Sig_transdc_resp-reg_receiver"/>
</dbReference>
<feature type="modified residue" description="4-aspartylphosphate" evidence="2">
    <location>
        <position position="66"/>
    </location>
</feature>
<dbReference type="SUPFAM" id="SSF55785">
    <property type="entry name" value="PYP-like sensor domain (PAS domain)"/>
    <property type="match status" value="1"/>
</dbReference>
<dbReference type="GO" id="GO:0003824">
    <property type="term" value="F:catalytic activity"/>
    <property type="evidence" value="ECO:0007669"/>
    <property type="project" value="UniProtKB-ARBA"/>
</dbReference>
<dbReference type="InterPro" id="IPR000160">
    <property type="entry name" value="GGDEF_dom"/>
</dbReference>
<feature type="domain" description="Response regulatory" evidence="4">
    <location>
        <begin position="17"/>
        <end position="133"/>
    </location>
</feature>
<organism evidence="9 10">
    <name type="scientific">Candidatus Methylumidiphilus alinenensis</name>
    <dbReference type="NCBI Taxonomy" id="2202197"/>
    <lineage>
        <taxon>Bacteria</taxon>
        <taxon>Pseudomonadati</taxon>
        <taxon>Pseudomonadota</taxon>
        <taxon>Gammaproteobacteria</taxon>
        <taxon>Methylococcales</taxon>
        <taxon>Candidatus Methylumidiphilus</taxon>
    </lineage>
</organism>
<dbReference type="SMART" id="SM00267">
    <property type="entry name" value="GGDEF"/>
    <property type="match status" value="1"/>
</dbReference>
<dbReference type="PROSITE" id="PS50887">
    <property type="entry name" value="GGDEF"/>
    <property type="match status" value="1"/>
</dbReference>
<dbReference type="GO" id="GO:0000160">
    <property type="term" value="P:phosphorelay signal transduction system"/>
    <property type="evidence" value="ECO:0007669"/>
    <property type="project" value="InterPro"/>
</dbReference>
<feature type="domain" description="EAL" evidence="7">
    <location>
        <begin position="479"/>
        <end position="732"/>
    </location>
</feature>
<dbReference type="PROSITE" id="PS50110">
    <property type="entry name" value="RESPONSE_REGULATORY"/>
    <property type="match status" value="1"/>
</dbReference>
<dbReference type="AlphaFoldDB" id="A0A2W4RPN4"/>
<dbReference type="InterPro" id="IPR011006">
    <property type="entry name" value="CheY-like_superfamily"/>
</dbReference>
<dbReference type="InterPro" id="IPR035919">
    <property type="entry name" value="EAL_sf"/>
</dbReference>
<dbReference type="Pfam" id="PF13426">
    <property type="entry name" value="PAS_9"/>
    <property type="match status" value="1"/>
</dbReference>
<dbReference type="Pfam" id="PF00563">
    <property type="entry name" value="EAL"/>
    <property type="match status" value="1"/>
</dbReference>
<dbReference type="InterPro" id="IPR052155">
    <property type="entry name" value="Biofilm_reg_signaling"/>
</dbReference>